<comment type="similarity">
    <text evidence="2">Belongs to the EamA transporter family.</text>
</comment>
<evidence type="ECO:0000256" key="4">
    <source>
        <dbReference type="ARBA" id="ARBA00022989"/>
    </source>
</evidence>
<accession>T5KJN4</accession>
<feature type="transmembrane region" description="Helical" evidence="6">
    <location>
        <begin position="139"/>
        <end position="157"/>
    </location>
</feature>
<dbReference type="AlphaFoldDB" id="T5KJN4"/>
<dbReference type="InterPro" id="IPR000620">
    <property type="entry name" value="EamA_dom"/>
</dbReference>
<comment type="subcellular location">
    <subcellularLocation>
        <location evidence="1">Membrane</location>
        <topology evidence="1">Multi-pass membrane protein</topology>
    </subcellularLocation>
</comment>
<feature type="transmembrane region" description="Helical" evidence="6">
    <location>
        <begin position="194"/>
        <end position="220"/>
    </location>
</feature>
<dbReference type="PANTHER" id="PTHR32322:SF2">
    <property type="entry name" value="EAMA DOMAIN-CONTAINING PROTEIN"/>
    <property type="match status" value="1"/>
</dbReference>
<protein>
    <recommendedName>
        <fullName evidence="7">EamA domain-containing protein</fullName>
    </recommendedName>
</protein>
<feature type="domain" description="EamA" evidence="7">
    <location>
        <begin position="18"/>
        <end position="153"/>
    </location>
</feature>
<feature type="transmembrane region" description="Helical" evidence="6">
    <location>
        <begin position="53"/>
        <end position="70"/>
    </location>
</feature>
<sequence length="345" mass="35731">MSTVSSDRAAASARGVRLGLPLAIAAAFAFGMSGGWARGLIDAGWTPGAAVTARIWVAALVLLIPAILSLRGRWGLLRRNAGMILAYGLLAVAATQLFYFQAVAVMDVGLALLIEYTAPIAVLLWLWLRRGERPTRRSIIGAAIAFVGLVLMLDILTGADVNVAGILWALGAMVGAATYFVLSAKADTGLPPIALAGSGLLLGALGLTVAGAIGVLPIRWTTDDIAYRFGSVPWFVPVLAMGVVATALAYLLGIASTRMLGSRLASFVALAEVVAALLFGWLLLGQLPDLLQALGGVLVLVGVVVVKLGEPAAPEFVEPVPVGPVPVEPMSAADNVYGKRAEEEF</sequence>
<dbReference type="Proteomes" id="UP000016033">
    <property type="component" value="Unassembled WGS sequence"/>
</dbReference>
<evidence type="ECO:0000259" key="7">
    <source>
        <dbReference type="Pfam" id="PF00892"/>
    </source>
</evidence>
<feature type="transmembrane region" description="Helical" evidence="6">
    <location>
        <begin position="264"/>
        <end position="284"/>
    </location>
</feature>
<dbReference type="GO" id="GO:0016020">
    <property type="term" value="C:membrane"/>
    <property type="evidence" value="ECO:0007669"/>
    <property type="project" value="UniProtKB-SubCell"/>
</dbReference>
<gene>
    <name evidence="8" type="ORF">L687_18920</name>
</gene>
<evidence type="ECO:0000313" key="9">
    <source>
        <dbReference type="Proteomes" id="UP000016033"/>
    </source>
</evidence>
<dbReference type="InterPro" id="IPR037185">
    <property type="entry name" value="EmrE-like"/>
</dbReference>
<dbReference type="SUPFAM" id="SSF103481">
    <property type="entry name" value="Multidrug resistance efflux transporter EmrE"/>
    <property type="match status" value="2"/>
</dbReference>
<evidence type="ECO:0000256" key="3">
    <source>
        <dbReference type="ARBA" id="ARBA00022692"/>
    </source>
</evidence>
<feature type="transmembrane region" description="Helical" evidence="6">
    <location>
        <begin position="82"/>
        <end position="102"/>
    </location>
</feature>
<keyword evidence="4 6" id="KW-1133">Transmembrane helix</keyword>
<dbReference type="EMBL" id="ATAO01000201">
    <property type="protein sequence ID" value="EQM75148.1"/>
    <property type="molecule type" value="Genomic_DNA"/>
</dbReference>
<reference evidence="8 9" key="1">
    <citation type="journal article" date="2013" name="Genome Announc.">
        <title>Whole-genome sequences of five oyster-associated bacteria show potential for crude oil hydrocarbon degradation.</title>
        <authorList>
            <person name="Chauhan A."/>
            <person name="Green S."/>
            <person name="Pathak A."/>
            <person name="Thomas J."/>
            <person name="Venkatramanan R."/>
        </authorList>
    </citation>
    <scope>NUCLEOTIDE SEQUENCE [LARGE SCALE GENOMIC DNA]</scope>
    <source>
        <strain evidence="8 9">MF109</strain>
    </source>
</reference>
<organism evidence="8 9">
    <name type="scientific">Microbacterium maritypicum MF109</name>
    <dbReference type="NCBI Taxonomy" id="1333857"/>
    <lineage>
        <taxon>Bacteria</taxon>
        <taxon>Bacillati</taxon>
        <taxon>Actinomycetota</taxon>
        <taxon>Actinomycetes</taxon>
        <taxon>Micrococcales</taxon>
        <taxon>Microbacteriaceae</taxon>
        <taxon>Microbacterium</taxon>
    </lineage>
</organism>
<proteinExistence type="inferred from homology"/>
<evidence type="ECO:0000256" key="6">
    <source>
        <dbReference type="SAM" id="Phobius"/>
    </source>
</evidence>
<comment type="caution">
    <text evidence="8">The sequence shown here is derived from an EMBL/GenBank/DDBJ whole genome shotgun (WGS) entry which is preliminary data.</text>
</comment>
<dbReference type="PANTHER" id="PTHR32322">
    <property type="entry name" value="INNER MEMBRANE TRANSPORTER"/>
    <property type="match status" value="1"/>
</dbReference>
<feature type="transmembrane region" description="Helical" evidence="6">
    <location>
        <begin position="232"/>
        <end position="252"/>
    </location>
</feature>
<keyword evidence="3 6" id="KW-0812">Transmembrane</keyword>
<dbReference type="InterPro" id="IPR050638">
    <property type="entry name" value="AA-Vitamin_Transporters"/>
</dbReference>
<name>T5KJN4_MICMQ</name>
<dbReference type="PATRIC" id="fig|1333857.3.peg.2366"/>
<evidence type="ECO:0000256" key="1">
    <source>
        <dbReference type="ARBA" id="ARBA00004141"/>
    </source>
</evidence>
<dbReference type="Pfam" id="PF00892">
    <property type="entry name" value="EamA"/>
    <property type="match status" value="2"/>
</dbReference>
<dbReference type="RefSeq" id="WP_021200324.1">
    <property type="nucleotide sequence ID" value="NZ_ATAO01000201.1"/>
</dbReference>
<evidence type="ECO:0000256" key="2">
    <source>
        <dbReference type="ARBA" id="ARBA00007362"/>
    </source>
</evidence>
<evidence type="ECO:0000313" key="8">
    <source>
        <dbReference type="EMBL" id="EQM75148.1"/>
    </source>
</evidence>
<feature type="transmembrane region" description="Helical" evidence="6">
    <location>
        <begin position="163"/>
        <end position="182"/>
    </location>
</feature>
<evidence type="ECO:0000256" key="5">
    <source>
        <dbReference type="ARBA" id="ARBA00023136"/>
    </source>
</evidence>
<feature type="transmembrane region" description="Helical" evidence="6">
    <location>
        <begin position="108"/>
        <end position="127"/>
    </location>
</feature>
<feature type="domain" description="EamA" evidence="7">
    <location>
        <begin position="164"/>
        <end position="306"/>
    </location>
</feature>
<keyword evidence="5 6" id="KW-0472">Membrane</keyword>